<evidence type="ECO:0000256" key="1">
    <source>
        <dbReference type="SAM" id="MobiDB-lite"/>
    </source>
</evidence>
<organism evidence="2 3">
    <name type="scientific">Blattamonas nauphoetae</name>
    <dbReference type="NCBI Taxonomy" id="2049346"/>
    <lineage>
        <taxon>Eukaryota</taxon>
        <taxon>Metamonada</taxon>
        <taxon>Preaxostyla</taxon>
        <taxon>Oxymonadida</taxon>
        <taxon>Blattamonas</taxon>
    </lineage>
</organism>
<proteinExistence type="predicted"/>
<gene>
    <name evidence="2" type="ORF">BLNAU_6240</name>
</gene>
<feature type="region of interest" description="Disordered" evidence="1">
    <location>
        <begin position="1"/>
        <end position="119"/>
    </location>
</feature>
<feature type="compositionally biased region" description="Acidic residues" evidence="1">
    <location>
        <begin position="98"/>
        <end position="108"/>
    </location>
</feature>
<sequence length="119" mass="14028">MRFGWQPLQRKQLCRTSREKNEDTEDYLYDDQCEEMISDDDPEAQDDDGEVEEQDSVEEEGHELDDEKNEELDEEQTGSEMSESEHEGFEDNLKEYTEETEDEGEVDLDPSIQPENKKI</sequence>
<protein>
    <submittedName>
        <fullName evidence="2">Uncharacterized protein</fullName>
    </submittedName>
</protein>
<dbReference type="Proteomes" id="UP001281761">
    <property type="component" value="Unassembled WGS sequence"/>
</dbReference>
<keyword evidence="3" id="KW-1185">Reference proteome</keyword>
<name>A0ABQ9Y4R3_9EUKA</name>
<feature type="compositionally biased region" description="Acidic residues" evidence="1">
    <location>
        <begin position="22"/>
        <end position="77"/>
    </location>
</feature>
<evidence type="ECO:0000313" key="2">
    <source>
        <dbReference type="EMBL" id="KAK2958737.1"/>
    </source>
</evidence>
<comment type="caution">
    <text evidence="2">The sequence shown here is derived from an EMBL/GenBank/DDBJ whole genome shotgun (WGS) entry which is preliminary data.</text>
</comment>
<accession>A0ABQ9Y4R3</accession>
<dbReference type="EMBL" id="JARBJD010000035">
    <property type="protein sequence ID" value="KAK2958737.1"/>
    <property type="molecule type" value="Genomic_DNA"/>
</dbReference>
<reference evidence="2 3" key="1">
    <citation type="journal article" date="2022" name="bioRxiv">
        <title>Genomics of Preaxostyla Flagellates Illuminates Evolutionary Transitions and the Path Towards Mitochondrial Loss.</title>
        <authorList>
            <person name="Novak L.V.F."/>
            <person name="Treitli S.C."/>
            <person name="Pyrih J."/>
            <person name="Halakuc P."/>
            <person name="Pipaliya S.V."/>
            <person name="Vacek V."/>
            <person name="Brzon O."/>
            <person name="Soukal P."/>
            <person name="Eme L."/>
            <person name="Dacks J.B."/>
            <person name="Karnkowska A."/>
            <person name="Elias M."/>
            <person name="Hampl V."/>
        </authorList>
    </citation>
    <scope>NUCLEOTIDE SEQUENCE [LARGE SCALE GENOMIC DNA]</scope>
    <source>
        <strain evidence="2">NAU3</strain>
        <tissue evidence="2">Gut</tissue>
    </source>
</reference>
<feature type="compositionally biased region" description="Basic and acidic residues" evidence="1">
    <location>
        <begin position="83"/>
        <end position="97"/>
    </location>
</feature>
<evidence type="ECO:0000313" key="3">
    <source>
        <dbReference type="Proteomes" id="UP001281761"/>
    </source>
</evidence>